<reference evidence="1" key="1">
    <citation type="journal article" date="2021" name="PeerJ">
        <title>Extensive microbial diversity within the chicken gut microbiome revealed by metagenomics and culture.</title>
        <authorList>
            <person name="Gilroy R."/>
            <person name="Ravi A."/>
            <person name="Getino M."/>
            <person name="Pursley I."/>
            <person name="Horton D.L."/>
            <person name="Alikhan N.F."/>
            <person name="Baker D."/>
            <person name="Gharbi K."/>
            <person name="Hall N."/>
            <person name="Watson M."/>
            <person name="Adriaenssens E.M."/>
            <person name="Foster-Nyarko E."/>
            <person name="Jarju S."/>
            <person name="Secka A."/>
            <person name="Antonio M."/>
            <person name="Oren A."/>
            <person name="Chaudhuri R.R."/>
            <person name="La Ragione R."/>
            <person name="Hildebrand F."/>
            <person name="Pallen M.J."/>
        </authorList>
    </citation>
    <scope>NUCLEOTIDE SEQUENCE</scope>
    <source>
        <strain evidence="1">687</strain>
    </source>
</reference>
<dbReference type="AlphaFoldDB" id="A0A9E2NS07"/>
<proteinExistence type="predicted"/>
<comment type="caution">
    <text evidence="1">The sequence shown here is derived from an EMBL/GenBank/DDBJ whole genome shotgun (WGS) entry which is preliminary data.</text>
</comment>
<reference evidence="1" key="2">
    <citation type="submission" date="2021-04" db="EMBL/GenBank/DDBJ databases">
        <authorList>
            <person name="Gilroy R."/>
        </authorList>
    </citation>
    <scope>NUCLEOTIDE SEQUENCE</scope>
    <source>
        <strain evidence="1">687</strain>
    </source>
</reference>
<protein>
    <submittedName>
        <fullName evidence="1">Uncharacterized protein</fullName>
    </submittedName>
</protein>
<sequence>FSDLFQSLLQGPTQIVLYLIFKELTLSALALRCSLASGNGCTFYRSFPRCQIFFTKILKIFALGSVILAKTTAQKRDIYRVFSTFCCSIFAAQ</sequence>
<evidence type="ECO:0000313" key="1">
    <source>
        <dbReference type="EMBL" id="MBU3826668.1"/>
    </source>
</evidence>
<feature type="non-terminal residue" evidence="1">
    <location>
        <position position="1"/>
    </location>
</feature>
<gene>
    <name evidence="1" type="ORF">IAA31_04165</name>
</gene>
<name>A0A9E2NS07_9GAMM</name>
<accession>A0A9E2NS07</accession>
<evidence type="ECO:0000313" key="2">
    <source>
        <dbReference type="Proteomes" id="UP000824150"/>
    </source>
</evidence>
<dbReference type="EMBL" id="JAHLFG010000042">
    <property type="protein sequence ID" value="MBU3826668.1"/>
    <property type="molecule type" value="Genomic_DNA"/>
</dbReference>
<organism evidence="1 2">
    <name type="scientific">Candidatus Anaerobiospirillum merdipullorum</name>
    <dbReference type="NCBI Taxonomy" id="2838450"/>
    <lineage>
        <taxon>Bacteria</taxon>
        <taxon>Pseudomonadati</taxon>
        <taxon>Pseudomonadota</taxon>
        <taxon>Gammaproteobacteria</taxon>
        <taxon>Aeromonadales</taxon>
        <taxon>Succinivibrionaceae</taxon>
        <taxon>Anaerobiospirillum</taxon>
    </lineage>
</organism>
<dbReference type="Proteomes" id="UP000824150">
    <property type="component" value="Unassembled WGS sequence"/>
</dbReference>